<dbReference type="OrthoDB" id="2414723at2759"/>
<evidence type="ECO:0000256" key="2">
    <source>
        <dbReference type="ARBA" id="ARBA00022475"/>
    </source>
</evidence>
<feature type="domain" description="KCTD8/12/16 H1" evidence="4">
    <location>
        <begin position="105"/>
        <end position="219"/>
    </location>
</feature>
<dbReference type="InterPro" id="IPR057093">
    <property type="entry name" value="H1_KCTD8_12_16"/>
</dbReference>
<evidence type="ECO:0000313" key="5">
    <source>
        <dbReference type="EMBL" id="PIO67415.1"/>
    </source>
</evidence>
<keyword evidence="2" id="KW-1003">Cell membrane</keyword>
<dbReference type="Proteomes" id="UP000230423">
    <property type="component" value="Unassembled WGS sequence"/>
</dbReference>
<gene>
    <name evidence="5" type="ORF">TELCIR_10837</name>
</gene>
<reference evidence="5 6" key="1">
    <citation type="submission" date="2015-09" db="EMBL/GenBank/DDBJ databases">
        <title>Draft genome of the parasitic nematode Teladorsagia circumcincta isolate WARC Sus (inbred).</title>
        <authorList>
            <person name="Mitreva M."/>
        </authorList>
    </citation>
    <scope>NUCLEOTIDE SEQUENCE [LARGE SCALE GENOMIC DNA]</scope>
    <source>
        <strain evidence="5 6">S</strain>
    </source>
</reference>
<organism evidence="5 6">
    <name type="scientific">Teladorsagia circumcincta</name>
    <name type="common">Brown stomach worm</name>
    <name type="synonym">Ostertagia circumcincta</name>
    <dbReference type="NCBI Taxonomy" id="45464"/>
    <lineage>
        <taxon>Eukaryota</taxon>
        <taxon>Metazoa</taxon>
        <taxon>Ecdysozoa</taxon>
        <taxon>Nematoda</taxon>
        <taxon>Chromadorea</taxon>
        <taxon>Rhabditida</taxon>
        <taxon>Rhabditina</taxon>
        <taxon>Rhabditomorpha</taxon>
        <taxon>Strongyloidea</taxon>
        <taxon>Trichostrongylidae</taxon>
        <taxon>Teladorsagia</taxon>
    </lineage>
</organism>
<accession>A0A2G9UB24</accession>
<dbReference type="Pfam" id="PF23110">
    <property type="entry name" value="H1_KCTD8_12_16"/>
    <property type="match status" value="1"/>
</dbReference>
<name>A0A2G9UB24_TELCI</name>
<dbReference type="AlphaFoldDB" id="A0A2G9UB24"/>
<keyword evidence="6" id="KW-1185">Reference proteome</keyword>
<sequence length="233" mass="25717">MLSTNTAIAVLHAMDNVVRLRCADGTTLMTTKETLARVPYSKLCTDETSTCTSDAKILAIMLDSLRRDDQRLVVPDDFNDWGRLANEARRLGLSQIAELASPCTICVACHVALSAGRLNPEVTFRKLSRIVISGKLSVCRAVFGSDLNEARDGGGTDFEQDRYTSRVFLKHSSLERAFDTLASCGFRLCHANTFAPSFLKQHSGSDSKFLHHSQYIFTRDPKMICHVPSQGGQ</sequence>
<protein>
    <recommendedName>
        <fullName evidence="4">KCTD8/12/16 H1 domain-containing protein</fullName>
    </recommendedName>
</protein>
<keyword evidence="3" id="KW-0472">Membrane</keyword>
<evidence type="ECO:0000256" key="3">
    <source>
        <dbReference type="ARBA" id="ARBA00023136"/>
    </source>
</evidence>
<proteinExistence type="predicted"/>
<evidence type="ECO:0000256" key="1">
    <source>
        <dbReference type="ARBA" id="ARBA00004236"/>
    </source>
</evidence>
<comment type="subcellular location">
    <subcellularLocation>
        <location evidence="1">Cell membrane</location>
    </subcellularLocation>
</comment>
<evidence type="ECO:0000259" key="4">
    <source>
        <dbReference type="Pfam" id="PF23110"/>
    </source>
</evidence>
<dbReference type="EMBL" id="KZ347612">
    <property type="protein sequence ID" value="PIO67415.1"/>
    <property type="molecule type" value="Genomic_DNA"/>
</dbReference>
<evidence type="ECO:0000313" key="6">
    <source>
        <dbReference type="Proteomes" id="UP000230423"/>
    </source>
</evidence>